<dbReference type="Pfam" id="PF00665">
    <property type="entry name" value="rve"/>
    <property type="match status" value="1"/>
</dbReference>
<dbReference type="Proteomes" id="UP000075243">
    <property type="component" value="Chromosome 7"/>
</dbReference>
<dbReference type="SUPFAM" id="SSF53098">
    <property type="entry name" value="Ribonuclease H-like"/>
    <property type="match status" value="1"/>
</dbReference>
<accession>A0A151TBA8</accession>
<protein>
    <submittedName>
        <fullName evidence="2">Pol polyprotein</fullName>
    </submittedName>
</protein>
<evidence type="ECO:0000313" key="3">
    <source>
        <dbReference type="Proteomes" id="UP000075243"/>
    </source>
</evidence>
<dbReference type="GO" id="GO:0003676">
    <property type="term" value="F:nucleic acid binding"/>
    <property type="evidence" value="ECO:0007669"/>
    <property type="project" value="InterPro"/>
</dbReference>
<dbReference type="InterPro" id="IPR001584">
    <property type="entry name" value="Integrase_cat-core"/>
</dbReference>
<evidence type="ECO:0000313" key="2">
    <source>
        <dbReference type="EMBL" id="KYP64327.1"/>
    </source>
</evidence>
<dbReference type="Gene3D" id="3.30.420.10">
    <property type="entry name" value="Ribonuclease H-like superfamily/Ribonuclease H"/>
    <property type="match status" value="1"/>
</dbReference>
<keyword evidence="3" id="KW-1185">Reference proteome</keyword>
<dbReference type="GO" id="GO:0015074">
    <property type="term" value="P:DNA integration"/>
    <property type="evidence" value="ECO:0007669"/>
    <property type="project" value="InterPro"/>
</dbReference>
<gene>
    <name evidence="2" type="ORF">KK1_018920</name>
</gene>
<feature type="domain" description="Integrase catalytic" evidence="1">
    <location>
        <begin position="1"/>
        <end position="151"/>
    </location>
</feature>
<dbReference type="InterPro" id="IPR036397">
    <property type="entry name" value="RNaseH_sf"/>
</dbReference>
<proteinExistence type="predicted"/>
<dbReference type="AlphaFoldDB" id="A0A151TBA8"/>
<reference evidence="2 3" key="1">
    <citation type="journal article" date="2012" name="Nat. Biotechnol.">
        <title>Draft genome sequence of pigeonpea (Cajanus cajan), an orphan legume crop of resource-poor farmers.</title>
        <authorList>
            <person name="Varshney R.K."/>
            <person name="Chen W."/>
            <person name="Li Y."/>
            <person name="Bharti A.K."/>
            <person name="Saxena R.K."/>
            <person name="Schlueter J.A."/>
            <person name="Donoghue M.T."/>
            <person name="Azam S."/>
            <person name="Fan G."/>
            <person name="Whaley A.M."/>
            <person name="Farmer A.D."/>
            <person name="Sheridan J."/>
            <person name="Iwata A."/>
            <person name="Tuteja R."/>
            <person name="Penmetsa R.V."/>
            <person name="Wu W."/>
            <person name="Upadhyaya H.D."/>
            <person name="Yang S.P."/>
            <person name="Shah T."/>
            <person name="Saxena K.B."/>
            <person name="Michael T."/>
            <person name="McCombie W.R."/>
            <person name="Yang B."/>
            <person name="Zhang G."/>
            <person name="Yang H."/>
            <person name="Wang J."/>
            <person name="Spillane C."/>
            <person name="Cook D.R."/>
            <person name="May G.D."/>
            <person name="Xu X."/>
            <person name="Jackson S.A."/>
        </authorList>
    </citation>
    <scope>NUCLEOTIDE SEQUENCE [LARGE SCALE GENOMIC DNA]</scope>
    <source>
        <strain evidence="3">cv. Asha</strain>
    </source>
</reference>
<dbReference type="PANTHER" id="PTHR48475:SF1">
    <property type="entry name" value="RNASE H TYPE-1 DOMAIN-CONTAINING PROTEIN"/>
    <property type="match status" value="1"/>
</dbReference>
<dbReference type="OMA" id="HANIICY"/>
<organism evidence="2 3">
    <name type="scientific">Cajanus cajan</name>
    <name type="common">Pigeon pea</name>
    <name type="synonym">Cajanus indicus</name>
    <dbReference type="NCBI Taxonomy" id="3821"/>
    <lineage>
        <taxon>Eukaryota</taxon>
        <taxon>Viridiplantae</taxon>
        <taxon>Streptophyta</taxon>
        <taxon>Embryophyta</taxon>
        <taxon>Tracheophyta</taxon>
        <taxon>Spermatophyta</taxon>
        <taxon>Magnoliopsida</taxon>
        <taxon>eudicotyledons</taxon>
        <taxon>Gunneridae</taxon>
        <taxon>Pentapetalae</taxon>
        <taxon>rosids</taxon>
        <taxon>fabids</taxon>
        <taxon>Fabales</taxon>
        <taxon>Fabaceae</taxon>
        <taxon>Papilionoideae</taxon>
        <taxon>50 kb inversion clade</taxon>
        <taxon>NPAAA clade</taxon>
        <taxon>indigoferoid/millettioid clade</taxon>
        <taxon>Phaseoleae</taxon>
        <taxon>Cajanus</taxon>
    </lineage>
</organism>
<dbReference type="PROSITE" id="PS50994">
    <property type="entry name" value="INTEGRASE"/>
    <property type="match status" value="1"/>
</dbReference>
<name>A0A151TBA8_CAJCA</name>
<evidence type="ECO:0000259" key="1">
    <source>
        <dbReference type="PROSITE" id="PS50994"/>
    </source>
</evidence>
<dbReference type="InterPro" id="IPR012337">
    <property type="entry name" value="RNaseH-like_sf"/>
</dbReference>
<dbReference type="EMBL" id="CM003609">
    <property type="protein sequence ID" value="KYP64327.1"/>
    <property type="molecule type" value="Genomic_DNA"/>
</dbReference>
<dbReference type="Gramene" id="C.cajan_18384.t">
    <property type="protein sequence ID" value="C.cajan_18384.t.cds1"/>
    <property type="gene ID" value="C.cajan_18384"/>
</dbReference>
<dbReference type="PANTHER" id="PTHR48475">
    <property type="entry name" value="RIBONUCLEASE H"/>
    <property type="match status" value="1"/>
</dbReference>
<sequence>MDVIGPIEPKASNRHRFILVAIDYFTKWVEAMSYAHVTCKVVVNFVRKNIICQYRIPNKIITDNGSNLNNKMMIELCGSFKIQHHNSSPYKPKMNGTVEAANKNIKKSVQKMVVTYKDWHKILPFALHRYRTFSVHRPTSATPFTLVYGIEVVLPMEVKIPSLRVLMEAKLPKAEWVHARFDQLNLIEEKKLEAICHGQTYQRRIKKAFDKNVYP</sequence>